<name>A0A150K748_HEYCO</name>
<accession>A0A150K748</accession>
<feature type="region of interest" description="Disordered" evidence="1">
    <location>
        <begin position="19"/>
        <end position="38"/>
    </location>
</feature>
<dbReference type="EMBL" id="LQYG01000017">
    <property type="protein sequence ID" value="KYC65387.1"/>
    <property type="molecule type" value="Genomic_DNA"/>
</dbReference>
<reference evidence="2 3" key="1">
    <citation type="submission" date="2016-01" db="EMBL/GenBank/DDBJ databases">
        <title>Genome Sequences of Twelve Sporeforming Bacillus Species Isolated from Foods.</title>
        <authorList>
            <person name="Berendsen E.M."/>
            <person name="Wells-Bennik M.H."/>
            <person name="Krawcyk A.O."/>
            <person name="De Jong A."/>
            <person name="Holsappel S."/>
            <person name="Eijlander R.T."/>
            <person name="Kuipers O.P."/>
        </authorList>
    </citation>
    <scope>NUCLEOTIDE SEQUENCE [LARGE SCALE GENOMIC DNA]</scope>
    <source>
        <strain evidence="2 3">B4098</strain>
    </source>
</reference>
<comment type="caution">
    <text evidence="2">The sequence shown here is derived from an EMBL/GenBank/DDBJ whole genome shotgun (WGS) entry which is preliminary data.</text>
</comment>
<evidence type="ECO:0000313" key="3">
    <source>
        <dbReference type="Proteomes" id="UP000075288"/>
    </source>
</evidence>
<evidence type="ECO:0000256" key="1">
    <source>
        <dbReference type="SAM" id="MobiDB-lite"/>
    </source>
</evidence>
<dbReference type="AlphaFoldDB" id="A0A150K748"/>
<dbReference type="Proteomes" id="UP000075288">
    <property type="component" value="Unassembled WGS sequence"/>
</dbReference>
<protein>
    <submittedName>
        <fullName evidence="2">Uncharacterized protein</fullName>
    </submittedName>
</protein>
<proteinExistence type="predicted"/>
<gene>
    <name evidence="2" type="ORF">B4098_1649</name>
</gene>
<evidence type="ECO:0000313" key="2">
    <source>
        <dbReference type="EMBL" id="KYC65387.1"/>
    </source>
</evidence>
<sequence>MLPRCTIFQKNFTQSAIFVSGRGGEPDEERNGEKQVKH</sequence>
<feature type="compositionally biased region" description="Basic and acidic residues" evidence="1">
    <location>
        <begin position="29"/>
        <end position="38"/>
    </location>
</feature>
<organism evidence="2 3">
    <name type="scientific">Heyndrickxia coagulans</name>
    <name type="common">Weizmannia coagulans</name>
    <dbReference type="NCBI Taxonomy" id="1398"/>
    <lineage>
        <taxon>Bacteria</taxon>
        <taxon>Bacillati</taxon>
        <taxon>Bacillota</taxon>
        <taxon>Bacilli</taxon>
        <taxon>Bacillales</taxon>
        <taxon>Bacillaceae</taxon>
        <taxon>Heyndrickxia</taxon>
    </lineage>
</organism>